<dbReference type="AlphaFoldDB" id="A0A0D2JZN4"/>
<keyword evidence="3" id="KW-1185">Reference proteome</keyword>
<sequence length="200" mass="22116">MSVIPLNGREYPPEAVWQAQELYCVARLTYAQVEREMGIAASTLKRWGKQYGWREKRESLARAESEMKADIVLARAGMIKELLDSRDPMIGFAVAKLEDMALKHAQAERDGQIQAAKSTPKPRQITSQADAAQALQEAVEIKLGRMLADPAEVDLKTVKGIKDALSLVAEMQPKENNNATNKGLTADQVETIRNRILGDG</sequence>
<feature type="region of interest" description="Disordered" evidence="1">
    <location>
        <begin position="108"/>
        <end position="131"/>
    </location>
</feature>
<dbReference type="RefSeq" id="WP_052514882.1">
    <property type="nucleotide sequence ID" value="NZ_AZAC01000005.1"/>
</dbReference>
<reference evidence="2 3" key="1">
    <citation type="submission" date="2013-11" db="EMBL/GenBank/DDBJ databases">
        <title>Metagenomic analysis of a methanogenic consortium involved in long chain n-alkane degradation.</title>
        <authorList>
            <person name="Davidova I.A."/>
            <person name="Callaghan A.V."/>
            <person name="Wawrik B."/>
            <person name="Pruitt S."/>
            <person name="Marks C."/>
            <person name="Duncan K.E."/>
            <person name="Suflita J.M."/>
        </authorList>
    </citation>
    <scope>NUCLEOTIDE SEQUENCE [LARGE SCALE GENOMIC DNA]</scope>
    <source>
        <strain evidence="2 3">SPR</strain>
    </source>
</reference>
<organism evidence="2 3">
    <name type="scientific">Dethiosulfatarculus sandiegensis</name>
    <dbReference type="NCBI Taxonomy" id="1429043"/>
    <lineage>
        <taxon>Bacteria</taxon>
        <taxon>Pseudomonadati</taxon>
        <taxon>Thermodesulfobacteriota</taxon>
        <taxon>Desulfarculia</taxon>
        <taxon>Desulfarculales</taxon>
        <taxon>Desulfarculaceae</taxon>
        <taxon>Dethiosulfatarculus</taxon>
    </lineage>
</organism>
<proteinExistence type="predicted"/>
<dbReference type="PATRIC" id="fig|1429043.3.peg.1207"/>
<evidence type="ECO:0000313" key="3">
    <source>
        <dbReference type="Proteomes" id="UP000032233"/>
    </source>
</evidence>
<gene>
    <name evidence="2" type="ORF">X474_05670</name>
</gene>
<dbReference type="InParanoid" id="A0A0D2JZN4"/>
<dbReference type="InterPro" id="IPR009057">
    <property type="entry name" value="Homeodomain-like_sf"/>
</dbReference>
<protein>
    <submittedName>
        <fullName evidence="2">Uncharacterized protein</fullName>
    </submittedName>
</protein>
<name>A0A0D2JZN4_9BACT</name>
<dbReference type="Proteomes" id="UP000032233">
    <property type="component" value="Unassembled WGS sequence"/>
</dbReference>
<evidence type="ECO:0000313" key="2">
    <source>
        <dbReference type="EMBL" id="KIX14975.1"/>
    </source>
</evidence>
<accession>A0A0D2JZN4</accession>
<dbReference type="STRING" id="1429043.X474_05670"/>
<evidence type="ECO:0000256" key="1">
    <source>
        <dbReference type="SAM" id="MobiDB-lite"/>
    </source>
</evidence>
<dbReference type="EMBL" id="AZAC01000005">
    <property type="protein sequence ID" value="KIX14975.1"/>
    <property type="molecule type" value="Genomic_DNA"/>
</dbReference>
<comment type="caution">
    <text evidence="2">The sequence shown here is derived from an EMBL/GenBank/DDBJ whole genome shotgun (WGS) entry which is preliminary data.</text>
</comment>
<dbReference type="SUPFAM" id="SSF46689">
    <property type="entry name" value="Homeodomain-like"/>
    <property type="match status" value="1"/>
</dbReference>
<dbReference type="OrthoDB" id="5461093at2"/>